<dbReference type="InterPro" id="IPR017907">
    <property type="entry name" value="Znf_RING_CS"/>
</dbReference>
<dbReference type="Gene3D" id="3.30.40.10">
    <property type="entry name" value="Zinc/RING finger domain, C3HC4 (zinc finger)"/>
    <property type="match status" value="1"/>
</dbReference>
<evidence type="ECO:0000313" key="7">
    <source>
        <dbReference type="Proteomes" id="UP001295684"/>
    </source>
</evidence>
<sequence>MECSICFEGYLSEQNVPKILTICGHTYCNTCLGHLQKCDKVLCPLCHQEMYVTCIDELPTNYALLEAIRAFDNLKTQLEIFQKSNHSFNAPGIKTNEPLLDQDQGNRLKWAGDKDQSMDDTFDFSERLDTPEQDPEEQKFMGNVCFPKDKQDHILPPLRAEGKRKSRLAEILKLQMKLRKQERICKFCDFENEEGYARCFRCHKPKRRIQGNSANSSSSISRPRVAIPLIKGSYPPGEDIIRLINHDNRIWYCRSCNVVNKFKKICILCKVSKEDKDYKFPHCPNCKKSVSRSAYTCESCHSSINQTSIRRILF</sequence>
<dbReference type="PROSITE" id="PS00518">
    <property type="entry name" value="ZF_RING_1"/>
    <property type="match status" value="1"/>
</dbReference>
<gene>
    <name evidence="6" type="ORF">ECRASSUSDP1_LOCUS12003</name>
</gene>
<comment type="caution">
    <text evidence="6">The sequence shown here is derived from an EMBL/GenBank/DDBJ whole genome shotgun (WGS) entry which is preliminary data.</text>
</comment>
<keyword evidence="2 4" id="KW-0863">Zinc-finger</keyword>
<reference evidence="6" key="1">
    <citation type="submission" date="2023-07" db="EMBL/GenBank/DDBJ databases">
        <authorList>
            <consortium name="AG Swart"/>
            <person name="Singh M."/>
            <person name="Singh A."/>
            <person name="Seah K."/>
            <person name="Emmerich C."/>
        </authorList>
    </citation>
    <scope>NUCLEOTIDE SEQUENCE</scope>
    <source>
        <strain evidence="6">DP1</strain>
    </source>
</reference>
<protein>
    <recommendedName>
        <fullName evidence="5">RING-type domain-containing protein</fullName>
    </recommendedName>
</protein>
<evidence type="ECO:0000259" key="5">
    <source>
        <dbReference type="PROSITE" id="PS50089"/>
    </source>
</evidence>
<keyword evidence="7" id="KW-1185">Reference proteome</keyword>
<dbReference type="SUPFAM" id="SSF57850">
    <property type="entry name" value="RING/U-box"/>
    <property type="match status" value="1"/>
</dbReference>
<dbReference type="SMART" id="SM00184">
    <property type="entry name" value="RING"/>
    <property type="match status" value="1"/>
</dbReference>
<name>A0AAD1UJV8_EUPCR</name>
<keyword evidence="1" id="KW-0479">Metal-binding</keyword>
<dbReference type="Pfam" id="PF14634">
    <property type="entry name" value="zf-RING_5"/>
    <property type="match status" value="1"/>
</dbReference>
<dbReference type="InterPro" id="IPR001841">
    <property type="entry name" value="Znf_RING"/>
</dbReference>
<evidence type="ECO:0000256" key="3">
    <source>
        <dbReference type="ARBA" id="ARBA00022833"/>
    </source>
</evidence>
<proteinExistence type="predicted"/>
<evidence type="ECO:0000256" key="2">
    <source>
        <dbReference type="ARBA" id="ARBA00022771"/>
    </source>
</evidence>
<accession>A0AAD1UJV8</accession>
<dbReference type="EMBL" id="CAMPGE010011886">
    <property type="protein sequence ID" value="CAI2370686.1"/>
    <property type="molecule type" value="Genomic_DNA"/>
</dbReference>
<dbReference type="PANTHER" id="PTHR47156:SF5">
    <property type="entry name" value="RING-TYPE DOMAIN-CONTAINING PROTEIN"/>
    <property type="match status" value="1"/>
</dbReference>
<dbReference type="AlphaFoldDB" id="A0AAD1UJV8"/>
<dbReference type="InterPro" id="IPR052667">
    <property type="entry name" value="E3_ubiquitin-ligase_RING"/>
</dbReference>
<keyword evidence="3" id="KW-0862">Zinc</keyword>
<feature type="domain" description="RING-type" evidence="5">
    <location>
        <begin position="3"/>
        <end position="47"/>
    </location>
</feature>
<dbReference type="PANTHER" id="PTHR47156">
    <property type="entry name" value="PROTEIN CBG20824"/>
    <property type="match status" value="1"/>
</dbReference>
<dbReference type="InterPro" id="IPR013083">
    <property type="entry name" value="Znf_RING/FYVE/PHD"/>
</dbReference>
<evidence type="ECO:0000256" key="1">
    <source>
        <dbReference type="ARBA" id="ARBA00022723"/>
    </source>
</evidence>
<dbReference type="Proteomes" id="UP001295684">
    <property type="component" value="Unassembled WGS sequence"/>
</dbReference>
<dbReference type="SUPFAM" id="SSF48695">
    <property type="entry name" value="Multiheme cytochromes"/>
    <property type="match status" value="1"/>
</dbReference>
<evidence type="ECO:0000256" key="4">
    <source>
        <dbReference type="PROSITE-ProRule" id="PRU00175"/>
    </source>
</evidence>
<dbReference type="GO" id="GO:0008270">
    <property type="term" value="F:zinc ion binding"/>
    <property type="evidence" value="ECO:0007669"/>
    <property type="project" value="UniProtKB-KW"/>
</dbReference>
<evidence type="ECO:0000313" key="6">
    <source>
        <dbReference type="EMBL" id="CAI2370686.1"/>
    </source>
</evidence>
<dbReference type="PROSITE" id="PS50089">
    <property type="entry name" value="ZF_RING_2"/>
    <property type="match status" value="1"/>
</dbReference>
<dbReference type="InterPro" id="IPR036280">
    <property type="entry name" value="Multihaem_cyt_sf"/>
</dbReference>
<organism evidence="6 7">
    <name type="scientific">Euplotes crassus</name>
    <dbReference type="NCBI Taxonomy" id="5936"/>
    <lineage>
        <taxon>Eukaryota</taxon>
        <taxon>Sar</taxon>
        <taxon>Alveolata</taxon>
        <taxon>Ciliophora</taxon>
        <taxon>Intramacronucleata</taxon>
        <taxon>Spirotrichea</taxon>
        <taxon>Hypotrichia</taxon>
        <taxon>Euplotida</taxon>
        <taxon>Euplotidae</taxon>
        <taxon>Moneuplotes</taxon>
    </lineage>
</organism>